<gene>
    <name evidence="2" type="ORF">UY3_04018</name>
</gene>
<protein>
    <submittedName>
        <fullName evidence="2">Uncharacterized protein</fullName>
    </submittedName>
</protein>
<keyword evidence="3" id="KW-1185">Reference proteome</keyword>
<name>M7BN91_CHEMY</name>
<organism evidence="2 3">
    <name type="scientific">Chelonia mydas</name>
    <name type="common">Green sea-turtle</name>
    <name type="synonym">Chelonia agassizi</name>
    <dbReference type="NCBI Taxonomy" id="8469"/>
    <lineage>
        <taxon>Eukaryota</taxon>
        <taxon>Metazoa</taxon>
        <taxon>Chordata</taxon>
        <taxon>Craniata</taxon>
        <taxon>Vertebrata</taxon>
        <taxon>Euteleostomi</taxon>
        <taxon>Archelosauria</taxon>
        <taxon>Testudinata</taxon>
        <taxon>Testudines</taxon>
        <taxon>Cryptodira</taxon>
        <taxon>Durocryptodira</taxon>
        <taxon>Americhelydia</taxon>
        <taxon>Chelonioidea</taxon>
        <taxon>Cheloniidae</taxon>
        <taxon>Chelonia</taxon>
    </lineage>
</organism>
<dbReference type="AlphaFoldDB" id="M7BN91"/>
<sequence>MEEAPHVLLLPAGNAPPPASTGRKPTNGSAEPVLRVEAAHGALWPLCLGTGPAGSFQGVAQCPRTGNMLQKRIGECVARLRYFCPPHSPCYNSAASWSCCQGCDWFSG</sequence>
<evidence type="ECO:0000256" key="1">
    <source>
        <dbReference type="SAM" id="MobiDB-lite"/>
    </source>
</evidence>
<dbReference type="EMBL" id="KB518693">
    <property type="protein sequence ID" value="EMP38699.1"/>
    <property type="molecule type" value="Genomic_DNA"/>
</dbReference>
<reference evidence="3" key="1">
    <citation type="journal article" date="2013" name="Nat. Genet.">
        <title>The draft genomes of soft-shell turtle and green sea turtle yield insights into the development and evolution of the turtle-specific body plan.</title>
        <authorList>
            <person name="Wang Z."/>
            <person name="Pascual-Anaya J."/>
            <person name="Zadissa A."/>
            <person name="Li W."/>
            <person name="Niimura Y."/>
            <person name="Huang Z."/>
            <person name="Li C."/>
            <person name="White S."/>
            <person name="Xiong Z."/>
            <person name="Fang D."/>
            <person name="Wang B."/>
            <person name="Ming Y."/>
            <person name="Chen Y."/>
            <person name="Zheng Y."/>
            <person name="Kuraku S."/>
            <person name="Pignatelli M."/>
            <person name="Herrero J."/>
            <person name="Beal K."/>
            <person name="Nozawa M."/>
            <person name="Li Q."/>
            <person name="Wang J."/>
            <person name="Zhang H."/>
            <person name="Yu L."/>
            <person name="Shigenobu S."/>
            <person name="Wang J."/>
            <person name="Liu J."/>
            <person name="Flicek P."/>
            <person name="Searle S."/>
            <person name="Wang J."/>
            <person name="Kuratani S."/>
            <person name="Yin Y."/>
            <person name="Aken B."/>
            <person name="Zhang G."/>
            <person name="Irie N."/>
        </authorList>
    </citation>
    <scope>NUCLEOTIDE SEQUENCE [LARGE SCALE GENOMIC DNA]</scope>
</reference>
<dbReference type="Proteomes" id="UP000031443">
    <property type="component" value="Unassembled WGS sequence"/>
</dbReference>
<feature type="region of interest" description="Disordered" evidence="1">
    <location>
        <begin position="1"/>
        <end position="31"/>
    </location>
</feature>
<evidence type="ECO:0000313" key="3">
    <source>
        <dbReference type="Proteomes" id="UP000031443"/>
    </source>
</evidence>
<accession>M7BN91</accession>
<proteinExistence type="predicted"/>
<evidence type="ECO:0000313" key="2">
    <source>
        <dbReference type="EMBL" id="EMP38699.1"/>
    </source>
</evidence>